<reference evidence="2" key="1">
    <citation type="journal article" date="2020" name="bioRxiv">
        <title>Comparative genomics of Chlamydomonas.</title>
        <authorList>
            <person name="Craig R.J."/>
            <person name="Hasan A.R."/>
            <person name="Ness R.W."/>
            <person name="Keightley P.D."/>
        </authorList>
    </citation>
    <scope>NUCLEOTIDE SEQUENCE</scope>
    <source>
        <strain evidence="2">SAG 7.73</strain>
    </source>
</reference>
<keyword evidence="3" id="KW-1185">Reference proteome</keyword>
<dbReference type="OrthoDB" id="541217at2759"/>
<protein>
    <recommendedName>
        <fullName evidence="4">Sulfotransferase</fullName>
    </recommendedName>
</protein>
<proteinExistence type="predicted"/>
<evidence type="ECO:0008006" key="4">
    <source>
        <dbReference type="Google" id="ProtNLM"/>
    </source>
</evidence>
<evidence type="ECO:0000313" key="2">
    <source>
        <dbReference type="EMBL" id="KAG2441801.1"/>
    </source>
</evidence>
<feature type="compositionally biased region" description="Acidic residues" evidence="1">
    <location>
        <begin position="14"/>
        <end position="27"/>
    </location>
</feature>
<name>A0A835TMZ3_CHLIN</name>
<feature type="compositionally biased region" description="Basic residues" evidence="1">
    <location>
        <begin position="316"/>
        <end position="325"/>
    </location>
</feature>
<accession>A0A835TMZ3</accession>
<feature type="region of interest" description="Disordered" evidence="1">
    <location>
        <begin position="308"/>
        <end position="337"/>
    </location>
</feature>
<feature type="compositionally biased region" description="Low complexity" evidence="1">
    <location>
        <begin position="28"/>
        <end position="38"/>
    </location>
</feature>
<sequence>MGAGGGRGRADSSDGADVEPAEEEDGAAGDAAAGAGHHAAGGGGGSSRCVVVLGTGRSGSSSLVDALNQLPHFFVRMEQEGAYWYLYLAWRLLEIAYSHSLDFIEAVRPVEARSGPAAAAHLSYRSAKAIYEQFAVTKKMPWFNDLHPVRMREAVRAFYTITYGYHGPGVVSGFKELRFVRGRAFSSEYSTYKDFADFMGFLQLLCADVKVLLNSRASSSLEDNYKLDSMLSRNGVFRAYSNETFARDLAATHEWFDTYAKEHPDHAFRVIMEDMYDAERNRTLMRDMLTFLGEQPDAHPHVVFNRMPSWPERKSAKPAKAKRPHPREPWQLRRTERRRSERRRRLMELSRWTEAMVDVEMGQAEEEEEDWALGEEAYQDGFGGFGEDGVGGL</sequence>
<dbReference type="SUPFAM" id="SSF52540">
    <property type="entry name" value="P-loop containing nucleoside triphosphate hydrolases"/>
    <property type="match status" value="1"/>
</dbReference>
<feature type="region of interest" description="Disordered" evidence="1">
    <location>
        <begin position="1"/>
        <end position="44"/>
    </location>
</feature>
<dbReference type="AlphaFoldDB" id="A0A835TMZ3"/>
<comment type="caution">
    <text evidence="2">The sequence shown here is derived from an EMBL/GenBank/DDBJ whole genome shotgun (WGS) entry which is preliminary data.</text>
</comment>
<dbReference type="EMBL" id="JAEHOC010000005">
    <property type="protein sequence ID" value="KAG2441801.1"/>
    <property type="molecule type" value="Genomic_DNA"/>
</dbReference>
<gene>
    <name evidence="2" type="ORF">HXX76_003412</name>
</gene>
<evidence type="ECO:0000256" key="1">
    <source>
        <dbReference type="SAM" id="MobiDB-lite"/>
    </source>
</evidence>
<dbReference type="Gene3D" id="3.40.50.300">
    <property type="entry name" value="P-loop containing nucleotide triphosphate hydrolases"/>
    <property type="match status" value="1"/>
</dbReference>
<dbReference type="Proteomes" id="UP000650467">
    <property type="component" value="Unassembled WGS sequence"/>
</dbReference>
<evidence type="ECO:0000313" key="3">
    <source>
        <dbReference type="Proteomes" id="UP000650467"/>
    </source>
</evidence>
<dbReference type="InterPro" id="IPR027417">
    <property type="entry name" value="P-loop_NTPase"/>
</dbReference>
<organism evidence="2 3">
    <name type="scientific">Chlamydomonas incerta</name>
    <dbReference type="NCBI Taxonomy" id="51695"/>
    <lineage>
        <taxon>Eukaryota</taxon>
        <taxon>Viridiplantae</taxon>
        <taxon>Chlorophyta</taxon>
        <taxon>core chlorophytes</taxon>
        <taxon>Chlorophyceae</taxon>
        <taxon>CS clade</taxon>
        <taxon>Chlamydomonadales</taxon>
        <taxon>Chlamydomonadaceae</taxon>
        <taxon>Chlamydomonas</taxon>
    </lineage>
</organism>